<comment type="similarity">
    <text evidence="4">Belongs to the KICS2 family.</text>
</comment>
<gene>
    <name evidence="6" type="ORF">TRIADDRAFT_58437</name>
</gene>
<dbReference type="Proteomes" id="UP000009022">
    <property type="component" value="Unassembled WGS sequence"/>
</dbReference>
<evidence type="ECO:0000256" key="5">
    <source>
        <dbReference type="ARBA" id="ARBA00072667"/>
    </source>
</evidence>
<evidence type="ECO:0000256" key="1">
    <source>
        <dbReference type="ARBA" id="ARBA00004656"/>
    </source>
</evidence>
<dbReference type="FunCoup" id="B3S2A8">
    <property type="interactions" value="725"/>
</dbReference>
<dbReference type="GO" id="GO:1904262">
    <property type="term" value="P:negative regulation of TORC1 signaling"/>
    <property type="evidence" value="ECO:0000318"/>
    <property type="project" value="GO_Central"/>
</dbReference>
<reference evidence="6 7" key="1">
    <citation type="journal article" date="2008" name="Nature">
        <title>The Trichoplax genome and the nature of placozoans.</title>
        <authorList>
            <person name="Srivastava M."/>
            <person name="Begovic E."/>
            <person name="Chapman J."/>
            <person name="Putnam N.H."/>
            <person name="Hellsten U."/>
            <person name="Kawashima T."/>
            <person name="Kuo A."/>
            <person name="Mitros T."/>
            <person name="Salamov A."/>
            <person name="Carpenter M.L."/>
            <person name="Signorovitch A.Y."/>
            <person name="Moreno M.A."/>
            <person name="Kamm K."/>
            <person name="Grimwood J."/>
            <person name="Schmutz J."/>
            <person name="Shapiro H."/>
            <person name="Grigoriev I.V."/>
            <person name="Buss L.W."/>
            <person name="Schierwater B."/>
            <person name="Dellaporta S.L."/>
            <person name="Rokhsar D.S."/>
        </authorList>
    </citation>
    <scope>NUCLEOTIDE SEQUENCE [LARGE SCALE GENOMIC DNA]</scope>
    <source>
        <strain evidence="6 7">Grell-BS-1999</strain>
    </source>
</reference>
<dbReference type="EMBL" id="DS985247">
    <property type="protein sequence ID" value="EDV23298.1"/>
    <property type="molecule type" value="Genomic_DNA"/>
</dbReference>
<dbReference type="PANTHER" id="PTHR31581:SF1">
    <property type="entry name" value="KICSTOR SUBUNIT 2"/>
    <property type="match status" value="1"/>
</dbReference>
<dbReference type="PhylomeDB" id="B3S2A8"/>
<keyword evidence="2" id="KW-0472">Membrane</keyword>
<sequence length="403" mass="46757">MEPAEIKTGATLHQEKQSYESKVLISIFEAIGQLDLEFADRIVEKEKEFKQSNLPFWSRLMSLLTNFINAERNYVSLNFLKYSVRKETYRQLHEKATEKSLHVSLLIELLNNLLEQHNESIQHLFLKSLRTNIFAEVRALAHLLSAHVEIAEWAFFSSVVQLQHASLALADVKTLAAVNINENKKKSRFSFFQFKSTHDSKLARVYQWLMDYFHLLLSKFTFYFYSTLGKYSEINDMRALSTETTCDFAGRCIHFLKKSDAECLFVVFNSVSLGTKCQFGHGYSHPNSGFRVPEDGIPSFPIILTFPETLDVTKCSYWSDVFSMLSKYTDKLTNSDTVFPLKSNMPVTDDYYQIYISCIEPRYYLVVVFEQKRLEKMAMISNFISDILSQGKYQKQFHALKSV</sequence>
<dbReference type="HOGENOM" id="CLU_683965_0_0_1"/>
<evidence type="ECO:0000256" key="3">
    <source>
        <dbReference type="ARBA" id="ARBA00023228"/>
    </source>
</evidence>
<dbReference type="eggNOG" id="ENOG502QTBE">
    <property type="taxonomic scope" value="Eukaryota"/>
</dbReference>
<dbReference type="SUPFAM" id="SSF158548">
    <property type="entry name" value="FLJ32549 domain-like"/>
    <property type="match status" value="1"/>
</dbReference>
<comment type="subcellular location">
    <subcellularLocation>
        <location evidence="1">Lysosome membrane</location>
    </subcellularLocation>
</comment>
<dbReference type="STRING" id="10228.B3S2A8"/>
<evidence type="ECO:0000256" key="4">
    <source>
        <dbReference type="ARBA" id="ARBA00060863"/>
    </source>
</evidence>
<dbReference type="GO" id="GO:0061462">
    <property type="term" value="P:protein localization to lysosome"/>
    <property type="evidence" value="ECO:0000318"/>
    <property type="project" value="GO_Central"/>
</dbReference>
<dbReference type="GO" id="GO:0042149">
    <property type="term" value="P:cellular response to glucose starvation"/>
    <property type="evidence" value="ECO:0000318"/>
    <property type="project" value="GO_Central"/>
</dbReference>
<dbReference type="GO" id="GO:0140007">
    <property type="term" value="C:KICSTOR complex"/>
    <property type="evidence" value="ECO:0000318"/>
    <property type="project" value="GO_Central"/>
</dbReference>
<dbReference type="OMA" id="YAVIMRA"/>
<name>B3S2A8_TRIAD</name>
<dbReference type="Gene3D" id="1.10.3450.30">
    <property type="match status" value="1"/>
</dbReference>
<keyword evidence="3" id="KW-0458">Lysosome</keyword>
<dbReference type="Pfam" id="PF09404">
    <property type="entry name" value="C12orf66_like"/>
    <property type="match status" value="2"/>
</dbReference>
<evidence type="ECO:0000256" key="2">
    <source>
        <dbReference type="ARBA" id="ARBA00023136"/>
    </source>
</evidence>
<evidence type="ECO:0000313" key="6">
    <source>
        <dbReference type="EMBL" id="EDV23298.1"/>
    </source>
</evidence>
<protein>
    <recommendedName>
        <fullName evidence="5">KICSTOR subunit 2</fullName>
    </recommendedName>
</protein>
<dbReference type="InParanoid" id="B3S2A8"/>
<organism evidence="6 7">
    <name type="scientific">Trichoplax adhaerens</name>
    <name type="common">Trichoplax reptans</name>
    <dbReference type="NCBI Taxonomy" id="10228"/>
    <lineage>
        <taxon>Eukaryota</taxon>
        <taxon>Metazoa</taxon>
        <taxon>Placozoa</taxon>
        <taxon>Uniplacotomia</taxon>
        <taxon>Trichoplacea</taxon>
        <taxon>Trichoplacidae</taxon>
        <taxon>Trichoplax</taxon>
    </lineage>
</organism>
<dbReference type="AlphaFoldDB" id="B3S2A8"/>
<dbReference type="FunFam" id="1.10.3450.30:FF:000001">
    <property type="entry name" value="KICSTOR complex protein C12orf66 homolog"/>
    <property type="match status" value="1"/>
</dbReference>
<evidence type="ECO:0000313" key="7">
    <source>
        <dbReference type="Proteomes" id="UP000009022"/>
    </source>
</evidence>
<dbReference type="OrthoDB" id="18134at2759"/>
<dbReference type="InterPro" id="IPR038060">
    <property type="entry name" value="C12orf66-like_central_sf"/>
</dbReference>
<dbReference type="RefSeq" id="XP_002114208.1">
    <property type="nucleotide sequence ID" value="XM_002114172.1"/>
</dbReference>
<dbReference type="GeneID" id="6755738"/>
<dbReference type="InterPro" id="IPR018544">
    <property type="entry name" value="KICS_2"/>
</dbReference>
<dbReference type="KEGG" id="tad:TRIADDRAFT_58437"/>
<proteinExistence type="inferred from homology"/>
<dbReference type="GO" id="GO:0005765">
    <property type="term" value="C:lysosomal membrane"/>
    <property type="evidence" value="ECO:0007669"/>
    <property type="project" value="UniProtKB-SubCell"/>
</dbReference>
<dbReference type="GO" id="GO:0034198">
    <property type="term" value="P:cellular response to amino acid starvation"/>
    <property type="evidence" value="ECO:0000318"/>
    <property type="project" value="GO_Central"/>
</dbReference>
<keyword evidence="7" id="KW-1185">Reference proteome</keyword>
<dbReference type="SUPFAM" id="SSF160651">
    <property type="entry name" value="FLJ32549 C-terminal domain-like"/>
    <property type="match status" value="1"/>
</dbReference>
<accession>B3S2A8</accession>
<dbReference type="CTD" id="6755738"/>
<dbReference type="PANTHER" id="PTHR31581">
    <property type="entry name" value="KICSTOR COMPLEX PROTEIN C12ORF66"/>
    <property type="match status" value="1"/>
</dbReference>